<dbReference type="PANTHER" id="PTHR43591">
    <property type="entry name" value="METHYLTRANSFERASE"/>
    <property type="match status" value="1"/>
</dbReference>
<dbReference type="EMBL" id="KQ964245">
    <property type="protein sequence ID" value="KXJ97142.1"/>
    <property type="molecule type" value="Genomic_DNA"/>
</dbReference>
<name>A0A136JJ31_9PEZI</name>
<dbReference type="CDD" id="cd02440">
    <property type="entry name" value="AdoMet_MTases"/>
    <property type="match status" value="1"/>
</dbReference>
<dbReference type="GO" id="GO:0032259">
    <property type="term" value="P:methylation"/>
    <property type="evidence" value="ECO:0007669"/>
    <property type="project" value="UniProtKB-KW"/>
</dbReference>
<dbReference type="PANTHER" id="PTHR43591:SF10">
    <property type="entry name" value="ABC TRANSMEMBRANE TYPE-1 DOMAIN-CONTAINING PROTEIN-RELATED"/>
    <property type="match status" value="1"/>
</dbReference>
<evidence type="ECO:0000313" key="3">
    <source>
        <dbReference type="EMBL" id="KXJ97142.1"/>
    </source>
</evidence>
<dbReference type="SUPFAM" id="SSF53335">
    <property type="entry name" value="S-adenosyl-L-methionine-dependent methyltransferases"/>
    <property type="match status" value="1"/>
</dbReference>
<dbReference type="AlphaFoldDB" id="A0A136JJ31"/>
<dbReference type="InterPro" id="IPR029063">
    <property type="entry name" value="SAM-dependent_MTases_sf"/>
</dbReference>
<evidence type="ECO:0000256" key="2">
    <source>
        <dbReference type="SAM" id="MobiDB-lite"/>
    </source>
</evidence>
<organism evidence="3 4">
    <name type="scientific">Microdochium bolleyi</name>
    <dbReference type="NCBI Taxonomy" id="196109"/>
    <lineage>
        <taxon>Eukaryota</taxon>
        <taxon>Fungi</taxon>
        <taxon>Dikarya</taxon>
        <taxon>Ascomycota</taxon>
        <taxon>Pezizomycotina</taxon>
        <taxon>Sordariomycetes</taxon>
        <taxon>Xylariomycetidae</taxon>
        <taxon>Xylariales</taxon>
        <taxon>Microdochiaceae</taxon>
        <taxon>Microdochium</taxon>
    </lineage>
</organism>
<comment type="similarity">
    <text evidence="1">Belongs to the methyltransferase superfamily. LaeA methyltransferase family.</text>
</comment>
<dbReference type="Gene3D" id="3.40.50.150">
    <property type="entry name" value="Vaccinia Virus protein VP39"/>
    <property type="match status" value="1"/>
</dbReference>
<protein>
    <submittedName>
        <fullName evidence="3">S-adenosyl-L-methionine-dependent methyltransferase</fullName>
    </submittedName>
</protein>
<keyword evidence="3" id="KW-0808">Transferase</keyword>
<dbReference type="GO" id="GO:0008168">
    <property type="term" value="F:methyltransferase activity"/>
    <property type="evidence" value="ECO:0007669"/>
    <property type="project" value="UniProtKB-KW"/>
</dbReference>
<dbReference type="STRING" id="196109.A0A136JJ31"/>
<reference evidence="4" key="1">
    <citation type="submission" date="2016-02" db="EMBL/GenBank/DDBJ databases">
        <title>Draft genome sequence of Microdochium bolleyi, a fungal endophyte of beachgrass.</title>
        <authorList>
            <consortium name="DOE Joint Genome Institute"/>
            <person name="David A.S."/>
            <person name="May G."/>
            <person name="Haridas S."/>
            <person name="Lim J."/>
            <person name="Wang M."/>
            <person name="Labutti K."/>
            <person name="Lipzen A."/>
            <person name="Barry K."/>
            <person name="Grigoriev I.V."/>
        </authorList>
    </citation>
    <scope>NUCLEOTIDE SEQUENCE [LARGE SCALE GENOMIC DNA]</scope>
    <source>
        <strain evidence="4">J235TASD1</strain>
    </source>
</reference>
<proteinExistence type="inferred from homology"/>
<sequence>MEHDTVDGKEPRPSTSDSAWSSHGPAESQEPHEIIDHLVIDSDEQDGDSTLGSEVSSITTSLRSTNYEFRYEHGRRYQSANGIYHLPNDVQEMDRLELQHLIWIEITGGRYHLAPLKEGRLTHVLDIGTGTGNWAIEFANLHPEVWVIGTDLSPIQPDWIPSNCEFFVDDAAQPWVFHERFDYVHTRMLTMGIADWDHIADQAYQVLQPGGFLEMQEFSIPLDSPDGSLAEGSALWEWGQKVREVCARLGIDSMAATKHADRLRARGYENVHDVQLLCPLGPWAKGSREKRLGYMARKDLYEGIDGISKRLLMIGGDSAEDVDAFLAKCKEELLDPAIHVGLNLRVTWGQRPQ</sequence>
<dbReference type="Pfam" id="PF13489">
    <property type="entry name" value="Methyltransf_23"/>
    <property type="match status" value="1"/>
</dbReference>
<evidence type="ECO:0000256" key="1">
    <source>
        <dbReference type="ARBA" id="ARBA00038158"/>
    </source>
</evidence>
<gene>
    <name evidence="3" type="ORF">Micbo1qcDRAFT_155931</name>
</gene>
<dbReference type="OrthoDB" id="2013972at2759"/>
<dbReference type="Proteomes" id="UP000070501">
    <property type="component" value="Unassembled WGS sequence"/>
</dbReference>
<evidence type="ECO:0000313" key="4">
    <source>
        <dbReference type="Proteomes" id="UP000070501"/>
    </source>
</evidence>
<feature type="region of interest" description="Disordered" evidence="2">
    <location>
        <begin position="1"/>
        <end position="31"/>
    </location>
</feature>
<keyword evidence="4" id="KW-1185">Reference proteome</keyword>
<accession>A0A136JJ31</accession>
<dbReference type="InParanoid" id="A0A136JJ31"/>
<feature type="compositionally biased region" description="Basic and acidic residues" evidence="2">
    <location>
        <begin position="1"/>
        <end position="12"/>
    </location>
</feature>
<keyword evidence="3" id="KW-0489">Methyltransferase</keyword>